<dbReference type="InterPro" id="IPR009014">
    <property type="entry name" value="Transketo_C/PFOR_II"/>
</dbReference>
<dbReference type="InterPro" id="IPR033248">
    <property type="entry name" value="Transketolase_C"/>
</dbReference>
<accession>A0ABM8DTJ8</accession>
<proteinExistence type="predicted"/>
<dbReference type="Pfam" id="PF02779">
    <property type="entry name" value="Transket_pyr"/>
    <property type="match status" value="1"/>
</dbReference>
<comment type="cofactor">
    <cofactor evidence="1">
        <name>thiamine diphosphate</name>
        <dbReference type="ChEBI" id="CHEBI:58937"/>
    </cofactor>
</comment>
<keyword evidence="6" id="KW-1185">Reference proteome</keyword>
<dbReference type="SUPFAM" id="SSF52922">
    <property type="entry name" value="TK C-terminal domain-like"/>
    <property type="match status" value="1"/>
</dbReference>
<dbReference type="Proteomes" id="UP001242010">
    <property type="component" value="Chromosome"/>
</dbReference>
<dbReference type="Gene3D" id="3.40.50.970">
    <property type="match status" value="1"/>
</dbReference>
<sequence>MTAFSGTYLEAIRQALFDAMAADARVCCLGEDIGNYGGAFRATEGLLERFGPDRVIDTPISEQAIAGSAIGAALMGQRPVAEFQFMDFALLAADLMVNFAAKAHWRWGQSVPAVFRGPSGGGNGGGPFHSQNPEGHFLGSPGLKVVAPGTVRDAYALLRAAIDDPDPVLVFEHKHLYRRLKDQWHEAPTARLGEAALRKNGTRACVITYGAAQHAALEAAAGLDVAVLDLRTLWPLDDAAIADLVKRTHRVLVLTEASLTYGPGAELASRIGEACFSWLDAPVMRLGAADTPTPASPPLEAAFLPGPAAVAASLERLLAW</sequence>
<keyword evidence="3" id="KW-0786">Thiamine pyrophosphate</keyword>
<evidence type="ECO:0000256" key="2">
    <source>
        <dbReference type="ARBA" id="ARBA00023002"/>
    </source>
</evidence>
<dbReference type="SMART" id="SM00861">
    <property type="entry name" value="Transket_pyr"/>
    <property type="match status" value="1"/>
</dbReference>
<dbReference type="InterPro" id="IPR005475">
    <property type="entry name" value="Transketolase-like_Pyr-bd"/>
</dbReference>
<feature type="domain" description="Transketolase-like pyrimidine-binding" evidence="4">
    <location>
        <begin position="6"/>
        <end position="179"/>
    </location>
</feature>
<dbReference type="PANTHER" id="PTHR43257:SF2">
    <property type="entry name" value="PYRUVATE DEHYDROGENASE E1 COMPONENT SUBUNIT BETA"/>
    <property type="match status" value="1"/>
</dbReference>
<gene>
    <name evidence="5" type="ORF">GETHOR_24500</name>
</gene>
<organism evidence="5 6">
    <name type="scientific">Geothrix oryzae</name>
    <dbReference type="NCBI Taxonomy" id="2927975"/>
    <lineage>
        <taxon>Bacteria</taxon>
        <taxon>Pseudomonadati</taxon>
        <taxon>Acidobacteriota</taxon>
        <taxon>Holophagae</taxon>
        <taxon>Holophagales</taxon>
        <taxon>Holophagaceae</taxon>
        <taxon>Geothrix</taxon>
    </lineage>
</organism>
<protein>
    <submittedName>
        <fullName evidence="5">2-oxoisovalerate dehydrogenase subunit beta</fullName>
    </submittedName>
</protein>
<name>A0ABM8DTJ8_9BACT</name>
<dbReference type="EMBL" id="AP027079">
    <property type="protein sequence ID" value="BDU70349.1"/>
    <property type="molecule type" value="Genomic_DNA"/>
</dbReference>
<evidence type="ECO:0000256" key="1">
    <source>
        <dbReference type="ARBA" id="ARBA00001964"/>
    </source>
</evidence>
<dbReference type="Pfam" id="PF02780">
    <property type="entry name" value="Transketolase_C"/>
    <property type="match status" value="1"/>
</dbReference>
<reference evidence="6" key="1">
    <citation type="journal article" date="2023" name="Int. J. Syst. Evol. Microbiol.">
        <title>Mesoterricola silvestris gen. nov., sp. nov., Mesoterricola sediminis sp. nov., Geothrix oryzae sp. nov., Geothrix edaphica sp. nov., Geothrix rubra sp. nov., and Geothrix limicola sp. nov., six novel members of Acidobacteriota isolated from soils.</title>
        <authorList>
            <person name="Itoh H."/>
            <person name="Sugisawa Y."/>
            <person name="Mise K."/>
            <person name="Xu Z."/>
            <person name="Kuniyasu M."/>
            <person name="Ushijima N."/>
            <person name="Kawano K."/>
            <person name="Kobayashi E."/>
            <person name="Shiratori Y."/>
            <person name="Masuda Y."/>
            <person name="Senoo K."/>
        </authorList>
    </citation>
    <scope>NUCLEOTIDE SEQUENCE [LARGE SCALE GENOMIC DNA]</scope>
    <source>
        <strain evidence="6">Red222</strain>
    </source>
</reference>
<dbReference type="Gene3D" id="3.40.50.920">
    <property type="match status" value="1"/>
</dbReference>
<dbReference type="PANTHER" id="PTHR43257">
    <property type="entry name" value="PYRUVATE DEHYDROGENASE E1 COMPONENT BETA SUBUNIT"/>
    <property type="match status" value="1"/>
</dbReference>
<evidence type="ECO:0000313" key="6">
    <source>
        <dbReference type="Proteomes" id="UP001242010"/>
    </source>
</evidence>
<dbReference type="InterPro" id="IPR029061">
    <property type="entry name" value="THDP-binding"/>
</dbReference>
<evidence type="ECO:0000256" key="3">
    <source>
        <dbReference type="ARBA" id="ARBA00023052"/>
    </source>
</evidence>
<dbReference type="SUPFAM" id="SSF52518">
    <property type="entry name" value="Thiamin diphosphate-binding fold (THDP-binding)"/>
    <property type="match status" value="1"/>
</dbReference>
<dbReference type="RefSeq" id="WP_286354067.1">
    <property type="nucleotide sequence ID" value="NZ_AP027079.1"/>
</dbReference>
<evidence type="ECO:0000313" key="5">
    <source>
        <dbReference type="EMBL" id="BDU70349.1"/>
    </source>
</evidence>
<keyword evidence="2" id="KW-0560">Oxidoreductase</keyword>
<evidence type="ECO:0000259" key="4">
    <source>
        <dbReference type="SMART" id="SM00861"/>
    </source>
</evidence>